<evidence type="ECO:0000313" key="3">
    <source>
        <dbReference type="EMBL" id="KRN14844.1"/>
    </source>
</evidence>
<reference evidence="2 4" key="1">
    <citation type="submission" date="2012-06" db="EMBL/GenBank/DDBJ databases">
        <title>Draft genome sequence of Lactobacillus gigeriorum CRBIP 24.85T, isolated from chicken crop.</title>
        <authorList>
            <person name="Cousin S."/>
            <person name="Ma L."/>
            <person name="Creno S."/>
            <person name="Clermont D."/>
            <person name="Loux V."/>
            <person name="Bizet C."/>
            <person name="Bouchier C."/>
        </authorList>
    </citation>
    <scope>NUCLEOTIDE SEQUENCE [LARGE SCALE GENOMIC DNA]</scope>
    <source>
        <strain evidence="4">CRBIP 24.85T</strain>
        <strain evidence="2">Type strain: CRBIP 24.85</strain>
    </source>
</reference>
<proteinExistence type="predicted"/>
<keyword evidence="1" id="KW-1133">Transmembrane helix</keyword>
<feature type="transmembrane region" description="Helical" evidence="1">
    <location>
        <begin position="72"/>
        <end position="92"/>
    </location>
</feature>
<dbReference type="STRING" id="1423751.FC38_GL000138"/>
<dbReference type="PANTHER" id="PTHR34989">
    <property type="entry name" value="PROTEIN HDED"/>
    <property type="match status" value="1"/>
</dbReference>
<gene>
    <name evidence="2" type="ORF">BN52_03885</name>
    <name evidence="3" type="ORF">FC38_GL000138</name>
</gene>
<evidence type="ECO:0000313" key="4">
    <source>
        <dbReference type="Proteomes" id="UP000009326"/>
    </source>
</evidence>
<reference evidence="3 5" key="2">
    <citation type="journal article" date="2015" name="Genome Announc.">
        <title>Expanding the biotechnology potential of lactobacilli through comparative genomics of 213 strains and associated genera.</title>
        <authorList>
            <person name="Sun Z."/>
            <person name="Harris H.M."/>
            <person name="McCann A."/>
            <person name="Guo C."/>
            <person name="Argimon S."/>
            <person name="Zhang W."/>
            <person name="Yang X."/>
            <person name="Jeffery I.B."/>
            <person name="Cooney J.C."/>
            <person name="Kagawa T.F."/>
            <person name="Liu W."/>
            <person name="Song Y."/>
            <person name="Salvetti E."/>
            <person name="Wrobel A."/>
            <person name="Rasinkangas P."/>
            <person name="Parkhill J."/>
            <person name="Rea M.C."/>
            <person name="O'Sullivan O."/>
            <person name="Ritari J."/>
            <person name="Douillard F.P."/>
            <person name="Paul Ross R."/>
            <person name="Yang R."/>
            <person name="Briner A.E."/>
            <person name="Felis G.E."/>
            <person name="de Vos W.M."/>
            <person name="Barrangou R."/>
            <person name="Klaenhammer T.R."/>
            <person name="Caufield P.W."/>
            <person name="Cui Y."/>
            <person name="Zhang H."/>
            <person name="O'Toole P.W."/>
        </authorList>
    </citation>
    <scope>NUCLEOTIDE SEQUENCE [LARGE SCALE GENOMIC DNA]</scope>
    <source>
        <strain evidence="3 5">DSM 23908</strain>
    </source>
</reference>
<dbReference type="PATRIC" id="fig|1423751.3.peg.141"/>
<dbReference type="RefSeq" id="WP_008473500.1">
    <property type="nucleotide sequence ID" value="NZ_AYZO01000001.1"/>
</dbReference>
<protein>
    <submittedName>
        <fullName evidence="2">Integral membrane protein</fullName>
    </submittedName>
</protein>
<organism evidence="2 4">
    <name type="scientific">Lactobacillus gigeriorum DSM 23908 = CRBIP 24.85</name>
    <dbReference type="NCBI Taxonomy" id="1423751"/>
    <lineage>
        <taxon>Bacteria</taxon>
        <taxon>Bacillati</taxon>
        <taxon>Bacillota</taxon>
        <taxon>Bacilli</taxon>
        <taxon>Lactobacillales</taxon>
        <taxon>Lactobacillaceae</taxon>
        <taxon>Lactobacillus</taxon>
    </lineage>
</organism>
<feature type="transmembrane region" description="Helical" evidence="1">
    <location>
        <begin position="98"/>
        <end position="121"/>
    </location>
</feature>
<dbReference type="GO" id="GO:0005886">
    <property type="term" value="C:plasma membrane"/>
    <property type="evidence" value="ECO:0007669"/>
    <property type="project" value="TreeGrafter"/>
</dbReference>
<evidence type="ECO:0000313" key="5">
    <source>
        <dbReference type="Proteomes" id="UP000051521"/>
    </source>
</evidence>
<dbReference type="PANTHER" id="PTHR34989:SF1">
    <property type="entry name" value="PROTEIN HDED"/>
    <property type="match status" value="1"/>
</dbReference>
<feature type="transmembrane region" description="Helical" evidence="1">
    <location>
        <begin position="38"/>
        <end position="60"/>
    </location>
</feature>
<dbReference type="InterPro" id="IPR052712">
    <property type="entry name" value="Acid_resist_chaperone_HdeD"/>
</dbReference>
<dbReference type="OrthoDB" id="2456403at2"/>
<name>I7KPE9_9LACO</name>
<comment type="caution">
    <text evidence="2">The sequence shown here is derived from an EMBL/GenBank/DDBJ whole genome shotgun (WGS) entry which is preliminary data.</text>
</comment>
<dbReference type="Pfam" id="PF03729">
    <property type="entry name" value="DUF308"/>
    <property type="match status" value="2"/>
</dbReference>
<dbReference type="EMBL" id="CAKC01000060">
    <property type="protein sequence ID" value="CCI87309.1"/>
    <property type="molecule type" value="Genomic_DNA"/>
</dbReference>
<dbReference type="EMBL" id="AYZO01000001">
    <property type="protein sequence ID" value="KRN14844.1"/>
    <property type="molecule type" value="Genomic_DNA"/>
</dbReference>
<keyword evidence="1" id="KW-0472">Membrane</keyword>
<dbReference type="AlphaFoldDB" id="I7KPE9"/>
<dbReference type="InterPro" id="IPR005325">
    <property type="entry name" value="DUF308_memb"/>
</dbReference>
<keyword evidence="1" id="KW-0812">Transmembrane</keyword>
<dbReference type="Proteomes" id="UP000051521">
    <property type="component" value="Unassembled WGS sequence"/>
</dbReference>
<dbReference type="Proteomes" id="UP000009326">
    <property type="component" value="Unassembled WGS sequence"/>
</dbReference>
<evidence type="ECO:0000256" key="1">
    <source>
        <dbReference type="SAM" id="Phobius"/>
    </source>
</evidence>
<sequence length="180" mass="20353">MYNFSYNRDNGGFDWGALISGILMVIVGLLLLRHPDKGLQAFVLIFGILSIVQGVVWLAGYFRFRLLFQHSWAALVAGILDILVGIMFLGSYEFGGLTLAFLFATWFMVDSIVGIVFAWHLKFISNTYFIFNLIMNILSLIIAFMLVLNPVLAILSLIWLVAFWLIVTGVNLVVVAWMHR</sequence>
<feature type="transmembrane region" description="Helical" evidence="1">
    <location>
        <begin position="12"/>
        <end position="32"/>
    </location>
</feature>
<evidence type="ECO:0000313" key="2">
    <source>
        <dbReference type="EMBL" id="CCI87309.1"/>
    </source>
</evidence>
<feature type="transmembrane region" description="Helical" evidence="1">
    <location>
        <begin position="128"/>
        <end position="148"/>
    </location>
</feature>
<feature type="transmembrane region" description="Helical" evidence="1">
    <location>
        <begin position="154"/>
        <end position="178"/>
    </location>
</feature>
<keyword evidence="5" id="KW-1185">Reference proteome</keyword>
<accession>I7KPE9</accession>